<gene>
    <name evidence="5" type="ORF">LMG31506_03609</name>
</gene>
<evidence type="ECO:0000256" key="3">
    <source>
        <dbReference type="SAM" id="MobiDB-lite"/>
    </source>
</evidence>
<dbReference type="PIRSF" id="PIRSF001892">
    <property type="entry name" value="CyaE"/>
    <property type="match status" value="1"/>
</dbReference>
<proteinExistence type="inferred from homology"/>
<organism evidence="5 6">
    <name type="scientific">Cupriavidus yeoncheonensis</name>
    <dbReference type="NCBI Taxonomy" id="1462994"/>
    <lineage>
        <taxon>Bacteria</taxon>
        <taxon>Pseudomonadati</taxon>
        <taxon>Pseudomonadota</taxon>
        <taxon>Betaproteobacteria</taxon>
        <taxon>Burkholderiales</taxon>
        <taxon>Burkholderiaceae</taxon>
        <taxon>Cupriavidus</taxon>
    </lineage>
</organism>
<dbReference type="PROSITE" id="PS51257">
    <property type="entry name" value="PROKAR_LIPOPROTEIN"/>
    <property type="match status" value="1"/>
</dbReference>
<reference evidence="5" key="1">
    <citation type="submission" date="2021-03" db="EMBL/GenBank/DDBJ databases">
        <authorList>
            <person name="Peeters C."/>
        </authorList>
    </citation>
    <scope>NUCLEOTIDE SEQUENCE</scope>
    <source>
        <strain evidence="5">LMG 31506</strain>
    </source>
</reference>
<comment type="function">
    <text evidence="2">CyaE is necessary for transport of calmodulin-sensitive adenylate cyclase-hemolysin (cyclolysin).</text>
</comment>
<dbReference type="InterPro" id="IPR010131">
    <property type="entry name" value="MdtP/NodT-like"/>
</dbReference>
<dbReference type="GO" id="GO:0031640">
    <property type="term" value="P:killing of cells of another organism"/>
    <property type="evidence" value="ECO:0007669"/>
    <property type="project" value="UniProtKB-KW"/>
</dbReference>
<dbReference type="InterPro" id="IPR003423">
    <property type="entry name" value="OMP_efflux"/>
</dbReference>
<feature type="region of interest" description="Disordered" evidence="3">
    <location>
        <begin position="28"/>
        <end position="55"/>
    </location>
</feature>
<dbReference type="GO" id="GO:0015562">
    <property type="term" value="F:efflux transmembrane transporter activity"/>
    <property type="evidence" value="ECO:0007669"/>
    <property type="project" value="InterPro"/>
</dbReference>
<name>A0A916IX09_9BURK</name>
<comment type="subcellular location">
    <subcellularLocation>
        <location evidence="2">Cell outer membrane</location>
        <topology evidence="2">Peripheral membrane protein</topology>
    </subcellularLocation>
</comment>
<comment type="caution">
    <text evidence="5">The sequence shown here is derived from an EMBL/GenBank/DDBJ whole genome shotgun (WGS) entry which is preliminary data.</text>
</comment>
<keyword evidence="4" id="KW-0732">Signal</keyword>
<sequence length="516" mass="53329">MRKPDSLAALAVAAVTLAGCATASLELAPEQPDRPWQPATAASGEIVPGRKQPGPPPLDYTLPANPALASIAPPAVLDPANAYTLPELIDMAESTNPLTRIAWNDARNAALAAGIAKSSYLPYISAAAMGGYQSGHSSTSTALGQLAANSSTHGAISVLSLQWLLFDFGERSGLVDAAEQLSVAANIAFTAIHQKIIHDVSVSYYRYQAARTRAGTVQKAMDNADAVLAAARARQQRGLGTTVEVAQATQNLAQNRLAMVQAQGAETDAYLALVTAIGISPLSRPRIAEMPLRPLPPSLRNSVEEIVETAIARRPDVLGAYAVERASQARVRSAEAAFMPKVFLSAFSSYASGGSSISAIPSVGQQPPTVNLSGYRYGASVFLGVTVPIYDGGLRSAALAQARNDADSASAKLTRAKEESVRQVVVSQSALESSLAAYDAARALADAARVTYDAAFAAYRKGVGSVTEANLAQNQLLLAQNASADAYSGALAAAAALALATGSIGSIRDGAAWSAR</sequence>
<protein>
    <recommendedName>
        <fullName evidence="2">Protein CyaE</fullName>
    </recommendedName>
</protein>
<keyword evidence="2" id="KW-0998">Cell outer membrane</keyword>
<keyword evidence="6" id="KW-1185">Reference proteome</keyword>
<keyword evidence="2" id="KW-0354">Hemolysis</keyword>
<dbReference type="InterPro" id="IPR028351">
    <property type="entry name" value="CyaE"/>
</dbReference>
<dbReference type="GO" id="GO:0009279">
    <property type="term" value="C:cell outer membrane"/>
    <property type="evidence" value="ECO:0007669"/>
    <property type="project" value="UniProtKB-SubCell"/>
</dbReference>
<keyword evidence="2" id="KW-0472">Membrane</keyword>
<dbReference type="Pfam" id="PF02321">
    <property type="entry name" value="OEP"/>
    <property type="match status" value="2"/>
</dbReference>
<keyword evidence="2" id="KW-0813">Transport</keyword>
<comment type="similarity">
    <text evidence="1 2">Belongs to the outer membrane factor (OMF) (TC 1.B.17) family.</text>
</comment>
<evidence type="ECO:0000313" key="5">
    <source>
        <dbReference type="EMBL" id="CAG2147375.1"/>
    </source>
</evidence>
<dbReference type="Proteomes" id="UP000672934">
    <property type="component" value="Unassembled WGS sequence"/>
</dbReference>
<dbReference type="AlphaFoldDB" id="A0A916IX09"/>
<evidence type="ECO:0000256" key="4">
    <source>
        <dbReference type="SAM" id="SignalP"/>
    </source>
</evidence>
<evidence type="ECO:0000256" key="2">
    <source>
        <dbReference type="PIRNR" id="PIRNR001892"/>
    </source>
</evidence>
<evidence type="ECO:0000256" key="1">
    <source>
        <dbReference type="ARBA" id="ARBA00007613"/>
    </source>
</evidence>
<dbReference type="EMBL" id="CAJPUY010000012">
    <property type="protein sequence ID" value="CAG2147375.1"/>
    <property type="molecule type" value="Genomic_DNA"/>
</dbReference>
<accession>A0A916IX09</accession>
<evidence type="ECO:0000313" key="6">
    <source>
        <dbReference type="Proteomes" id="UP000672934"/>
    </source>
</evidence>
<dbReference type="PANTHER" id="PTHR30203:SF29">
    <property type="entry name" value="PROTEIN CYAE"/>
    <property type="match status" value="1"/>
</dbReference>
<dbReference type="RefSeq" id="WP_211948530.1">
    <property type="nucleotide sequence ID" value="NZ_CAJPUY010000012.1"/>
</dbReference>
<dbReference type="SUPFAM" id="SSF56954">
    <property type="entry name" value="Outer membrane efflux proteins (OEP)"/>
    <property type="match status" value="1"/>
</dbReference>
<dbReference type="PANTHER" id="PTHR30203">
    <property type="entry name" value="OUTER MEMBRANE CATION EFFLUX PROTEIN"/>
    <property type="match status" value="1"/>
</dbReference>
<dbReference type="Gene3D" id="1.20.1600.10">
    <property type="entry name" value="Outer membrane efflux proteins (OEP)"/>
    <property type="match status" value="1"/>
</dbReference>
<feature type="signal peptide" evidence="4">
    <location>
        <begin position="1"/>
        <end position="23"/>
    </location>
</feature>
<feature type="chain" id="PRO_5037158662" description="Protein CyaE" evidence="4">
    <location>
        <begin position="24"/>
        <end position="516"/>
    </location>
</feature>
<keyword evidence="2" id="KW-0204">Cytolysis</keyword>